<evidence type="ECO:0000313" key="3">
    <source>
        <dbReference type="Proteomes" id="UP000199520"/>
    </source>
</evidence>
<evidence type="ECO:0000313" key="2">
    <source>
        <dbReference type="EMBL" id="SFM11679.1"/>
    </source>
</evidence>
<feature type="domain" description="Helix-turn-helix" evidence="1">
    <location>
        <begin position="77"/>
        <end position="122"/>
    </location>
</feature>
<dbReference type="PANTHER" id="PTHR38431">
    <property type="entry name" value="BLL2305 PROTEIN"/>
    <property type="match status" value="1"/>
</dbReference>
<reference evidence="3" key="1">
    <citation type="submission" date="2016-10" db="EMBL/GenBank/DDBJ databases">
        <authorList>
            <person name="Varghese N."/>
            <person name="Submissions S."/>
        </authorList>
    </citation>
    <scope>NUCLEOTIDE SEQUENCE [LARGE SCALE GENOMIC DNA]</scope>
    <source>
        <strain evidence="3">DSM 13327</strain>
    </source>
</reference>
<dbReference type="EMBL" id="FOTS01000042">
    <property type="protein sequence ID" value="SFM11679.1"/>
    <property type="molecule type" value="Genomic_DNA"/>
</dbReference>
<protein>
    <submittedName>
        <fullName evidence="2">DNA binding domain-containing protein, excisionase family</fullName>
    </submittedName>
</protein>
<dbReference type="OrthoDB" id="515428at2"/>
<dbReference type="GO" id="GO:0003677">
    <property type="term" value="F:DNA binding"/>
    <property type="evidence" value="ECO:0007669"/>
    <property type="project" value="InterPro"/>
</dbReference>
<dbReference type="RefSeq" id="WP_090941159.1">
    <property type="nucleotide sequence ID" value="NZ_FOTS01000042.1"/>
</dbReference>
<dbReference type="AlphaFoldDB" id="A0A1I4N862"/>
<dbReference type="PANTHER" id="PTHR38431:SF1">
    <property type="entry name" value="BLL2305 PROTEIN"/>
    <property type="match status" value="1"/>
</dbReference>
<dbReference type="InterPro" id="IPR010093">
    <property type="entry name" value="SinI_DNA-bd"/>
</dbReference>
<gene>
    <name evidence="2" type="ORF">SAMN04490355_104224</name>
</gene>
<dbReference type="InterPro" id="IPR041657">
    <property type="entry name" value="HTH_17"/>
</dbReference>
<evidence type="ECO:0000259" key="1">
    <source>
        <dbReference type="Pfam" id="PF12728"/>
    </source>
</evidence>
<dbReference type="Pfam" id="PF12728">
    <property type="entry name" value="HTH_17"/>
    <property type="match status" value="2"/>
</dbReference>
<sequence length="129" mass="15262">MDEYLTPDEVGKILKVNEKVIGDLLNSGDIPGIKIGHLWRIPKAKFEKCFESNIKPIKAINNNLFVQSEKFDIEKTYDCDEVAERYRVKKLTVWQWIRDKKLNAVQTGKNYRIRQEDLKEFEDARSTKW</sequence>
<feature type="domain" description="Helix-turn-helix" evidence="1">
    <location>
        <begin position="4"/>
        <end position="52"/>
    </location>
</feature>
<organism evidence="2 3">
    <name type="scientific">Pelosinus propionicus DSM 13327</name>
    <dbReference type="NCBI Taxonomy" id="1123291"/>
    <lineage>
        <taxon>Bacteria</taxon>
        <taxon>Bacillati</taxon>
        <taxon>Bacillota</taxon>
        <taxon>Negativicutes</taxon>
        <taxon>Selenomonadales</taxon>
        <taxon>Sporomusaceae</taxon>
        <taxon>Pelosinus</taxon>
    </lineage>
</organism>
<dbReference type="STRING" id="1123291.SAMN04490355_104224"/>
<accession>A0A1I4N862</accession>
<keyword evidence="3" id="KW-1185">Reference proteome</keyword>
<proteinExistence type="predicted"/>
<name>A0A1I4N862_9FIRM</name>
<dbReference type="NCBIfam" id="TIGR01764">
    <property type="entry name" value="excise"/>
    <property type="match status" value="2"/>
</dbReference>
<dbReference type="Proteomes" id="UP000199520">
    <property type="component" value="Unassembled WGS sequence"/>
</dbReference>